<evidence type="ECO:0000259" key="6">
    <source>
        <dbReference type="Pfam" id="PF00006"/>
    </source>
</evidence>
<dbReference type="GO" id="GO:0005524">
    <property type="term" value="F:ATP binding"/>
    <property type="evidence" value="ECO:0007669"/>
    <property type="project" value="UniProtKB-KW"/>
</dbReference>
<dbReference type="PANTHER" id="PTHR15184:SF9">
    <property type="entry name" value="SPI-1 TYPE 3 SECRETION SYSTEM ATPASE"/>
    <property type="match status" value="1"/>
</dbReference>
<name>A0A7R9A0C5_9CRUS</name>
<keyword evidence="5" id="KW-1278">Translocase</keyword>
<dbReference type="GO" id="GO:0046933">
    <property type="term" value="F:proton-transporting ATP synthase activity, rotational mechanism"/>
    <property type="evidence" value="ECO:0007669"/>
    <property type="project" value="TreeGrafter"/>
</dbReference>
<dbReference type="Pfam" id="PF00006">
    <property type="entry name" value="ATP-synt_ab"/>
    <property type="match status" value="1"/>
</dbReference>
<protein>
    <recommendedName>
        <fullName evidence="6">ATPase F1/V1/A1 complex alpha/beta subunit nucleotide-binding domain-containing protein</fullName>
    </recommendedName>
</protein>
<gene>
    <name evidence="7" type="ORF">CTOB1V02_LOCUS16263</name>
</gene>
<organism evidence="7">
    <name type="scientific">Cyprideis torosa</name>
    <dbReference type="NCBI Taxonomy" id="163714"/>
    <lineage>
        <taxon>Eukaryota</taxon>
        <taxon>Metazoa</taxon>
        <taxon>Ecdysozoa</taxon>
        <taxon>Arthropoda</taxon>
        <taxon>Crustacea</taxon>
        <taxon>Oligostraca</taxon>
        <taxon>Ostracoda</taxon>
        <taxon>Podocopa</taxon>
        <taxon>Podocopida</taxon>
        <taxon>Cytherocopina</taxon>
        <taxon>Cytheroidea</taxon>
        <taxon>Cytherideidae</taxon>
        <taxon>Cyprideis</taxon>
    </lineage>
</organism>
<evidence type="ECO:0000313" key="7">
    <source>
        <dbReference type="EMBL" id="CAD7238448.1"/>
    </source>
</evidence>
<comment type="similarity">
    <text evidence="1">Belongs to the ATPase alpha/beta chains family.</text>
</comment>
<keyword evidence="4" id="KW-0067">ATP-binding</keyword>
<dbReference type="SUPFAM" id="SSF52540">
    <property type="entry name" value="P-loop containing nucleoside triphosphate hydrolases"/>
    <property type="match status" value="1"/>
</dbReference>
<evidence type="ECO:0000256" key="3">
    <source>
        <dbReference type="ARBA" id="ARBA00022741"/>
    </source>
</evidence>
<evidence type="ECO:0000256" key="4">
    <source>
        <dbReference type="ARBA" id="ARBA00022840"/>
    </source>
</evidence>
<dbReference type="AlphaFoldDB" id="A0A7R9A0C5"/>
<dbReference type="PANTHER" id="PTHR15184">
    <property type="entry name" value="ATP SYNTHASE"/>
    <property type="match status" value="1"/>
</dbReference>
<dbReference type="EMBL" id="OB701576">
    <property type="protein sequence ID" value="CAD7238448.1"/>
    <property type="molecule type" value="Genomic_DNA"/>
</dbReference>
<sequence>MAVAEYFRNNGKQVLLLVDSVTRFCEAHRELAVAGGERANLRGYPASTGPAIAALCERAGPGSEMQGDITAVFSVLVAGSDMDEPIADMLRGVLDGHIVLDREIAERGRFPAIDLLRSVSRALPDAA</sequence>
<accession>A0A7R9A0C5</accession>
<dbReference type="OrthoDB" id="6738792at2759"/>
<evidence type="ECO:0000256" key="2">
    <source>
        <dbReference type="ARBA" id="ARBA00022448"/>
    </source>
</evidence>
<dbReference type="Gene3D" id="3.40.50.12240">
    <property type="match status" value="1"/>
</dbReference>
<proteinExistence type="inferred from homology"/>
<dbReference type="InterPro" id="IPR027417">
    <property type="entry name" value="P-loop_NTPase"/>
</dbReference>
<keyword evidence="3" id="KW-0547">Nucleotide-binding</keyword>
<evidence type="ECO:0000256" key="5">
    <source>
        <dbReference type="ARBA" id="ARBA00022967"/>
    </source>
</evidence>
<reference evidence="7" key="1">
    <citation type="submission" date="2020-11" db="EMBL/GenBank/DDBJ databases">
        <authorList>
            <person name="Tran Van P."/>
        </authorList>
    </citation>
    <scope>NUCLEOTIDE SEQUENCE</scope>
</reference>
<evidence type="ECO:0000256" key="1">
    <source>
        <dbReference type="ARBA" id="ARBA00008936"/>
    </source>
</evidence>
<feature type="domain" description="ATPase F1/V1/A1 complex alpha/beta subunit nucleotide-binding" evidence="6">
    <location>
        <begin position="1"/>
        <end position="120"/>
    </location>
</feature>
<dbReference type="InterPro" id="IPR000194">
    <property type="entry name" value="ATPase_F1/V1/A1_a/bsu_nucl-bd"/>
</dbReference>
<keyword evidence="2" id="KW-0813">Transport</keyword>
<feature type="non-terminal residue" evidence="7">
    <location>
        <position position="127"/>
    </location>
</feature>
<dbReference type="InterPro" id="IPR050053">
    <property type="entry name" value="ATPase_alpha/beta_chains"/>
</dbReference>